<reference evidence="2 3" key="1">
    <citation type="journal article" date="2012" name="Science">
        <title>The Paleozoic origin of enzymatic lignin decomposition reconstructed from 31 fungal genomes.</title>
        <authorList>
            <person name="Floudas D."/>
            <person name="Binder M."/>
            <person name="Riley R."/>
            <person name="Barry K."/>
            <person name="Blanchette R.A."/>
            <person name="Henrissat B."/>
            <person name="Martinez A.T."/>
            <person name="Otillar R."/>
            <person name="Spatafora J.W."/>
            <person name="Yadav J.S."/>
            <person name="Aerts A."/>
            <person name="Benoit I."/>
            <person name="Boyd A."/>
            <person name="Carlson A."/>
            <person name="Copeland A."/>
            <person name="Coutinho P.M."/>
            <person name="de Vries R.P."/>
            <person name="Ferreira P."/>
            <person name="Findley K."/>
            <person name="Foster B."/>
            <person name="Gaskell J."/>
            <person name="Glotzer D."/>
            <person name="Gorecki P."/>
            <person name="Heitman J."/>
            <person name="Hesse C."/>
            <person name="Hori C."/>
            <person name="Igarashi K."/>
            <person name="Jurgens J.A."/>
            <person name="Kallen N."/>
            <person name="Kersten P."/>
            <person name="Kohler A."/>
            <person name="Kuees U."/>
            <person name="Kumar T.K.A."/>
            <person name="Kuo A."/>
            <person name="LaButti K."/>
            <person name="Larrondo L.F."/>
            <person name="Lindquist E."/>
            <person name="Ling A."/>
            <person name="Lombard V."/>
            <person name="Lucas S."/>
            <person name="Lundell T."/>
            <person name="Martin R."/>
            <person name="McLaughlin D.J."/>
            <person name="Morgenstern I."/>
            <person name="Morin E."/>
            <person name="Murat C."/>
            <person name="Nagy L.G."/>
            <person name="Nolan M."/>
            <person name="Ohm R.A."/>
            <person name="Patyshakuliyeva A."/>
            <person name="Rokas A."/>
            <person name="Ruiz-Duenas F.J."/>
            <person name="Sabat G."/>
            <person name="Salamov A."/>
            <person name="Samejima M."/>
            <person name="Schmutz J."/>
            <person name="Slot J.C."/>
            <person name="St John F."/>
            <person name="Stenlid J."/>
            <person name="Sun H."/>
            <person name="Sun S."/>
            <person name="Syed K."/>
            <person name="Tsang A."/>
            <person name="Wiebenga A."/>
            <person name="Young D."/>
            <person name="Pisabarro A."/>
            <person name="Eastwood D.C."/>
            <person name="Martin F."/>
            <person name="Cullen D."/>
            <person name="Grigoriev I.V."/>
            <person name="Hibbett D.S."/>
        </authorList>
    </citation>
    <scope>NUCLEOTIDE SEQUENCE [LARGE SCALE GENOMIC DNA]</scope>
    <source>
        <strain evidence="2 3">DJM-731 SS1</strain>
    </source>
</reference>
<feature type="signal peptide" evidence="1">
    <location>
        <begin position="1"/>
        <end position="23"/>
    </location>
</feature>
<feature type="chain" id="PRO_5004067248" evidence="1">
    <location>
        <begin position="24"/>
        <end position="52"/>
    </location>
</feature>
<dbReference type="HOGENOM" id="CLU_3087178_0_0_1"/>
<name>M5FSX6_DACPD</name>
<keyword evidence="1" id="KW-0732">Signal</keyword>
<dbReference type="RefSeq" id="XP_040627523.1">
    <property type="nucleotide sequence ID" value="XM_040768708.1"/>
</dbReference>
<evidence type="ECO:0000313" key="2">
    <source>
        <dbReference type="EMBL" id="EJU00626.1"/>
    </source>
</evidence>
<protein>
    <submittedName>
        <fullName evidence="2">Uncharacterized protein</fullName>
    </submittedName>
</protein>
<organism evidence="2 3">
    <name type="scientific">Dacryopinax primogenitus (strain DJM 731)</name>
    <name type="common">Brown rot fungus</name>
    <dbReference type="NCBI Taxonomy" id="1858805"/>
    <lineage>
        <taxon>Eukaryota</taxon>
        <taxon>Fungi</taxon>
        <taxon>Dikarya</taxon>
        <taxon>Basidiomycota</taxon>
        <taxon>Agaricomycotina</taxon>
        <taxon>Dacrymycetes</taxon>
        <taxon>Dacrymycetales</taxon>
        <taxon>Dacrymycetaceae</taxon>
        <taxon>Dacryopinax</taxon>
    </lineage>
</organism>
<dbReference type="GeneID" id="63683770"/>
<sequence>MRTFTLSFLLFAVLAIAAPLAEPQPVAEAEVDARGPPNANAWCGNRACAAYA</sequence>
<dbReference type="Proteomes" id="UP000030653">
    <property type="component" value="Unassembled WGS sequence"/>
</dbReference>
<evidence type="ECO:0000313" key="3">
    <source>
        <dbReference type="Proteomes" id="UP000030653"/>
    </source>
</evidence>
<dbReference type="AlphaFoldDB" id="M5FSX6"/>
<evidence type="ECO:0000256" key="1">
    <source>
        <dbReference type="SAM" id="SignalP"/>
    </source>
</evidence>
<proteinExistence type="predicted"/>
<dbReference type="EMBL" id="JH795866">
    <property type="protein sequence ID" value="EJU00626.1"/>
    <property type="molecule type" value="Genomic_DNA"/>
</dbReference>
<keyword evidence="3" id="KW-1185">Reference proteome</keyword>
<accession>M5FSX6</accession>
<gene>
    <name evidence="2" type="ORF">DACRYDRAFT_108690</name>
</gene>